<dbReference type="Gene3D" id="1.20.1170.10">
    <property type="match status" value="1"/>
</dbReference>
<accession>A0A093UCC1</accession>
<evidence type="ECO:0000313" key="5">
    <source>
        <dbReference type="Proteomes" id="UP000032874"/>
    </source>
</evidence>
<dbReference type="CDD" id="cd22655">
    <property type="entry name" value="ClyA_MakA-like"/>
    <property type="match status" value="1"/>
</dbReference>
<keyword evidence="1" id="KW-0812">Transmembrane</keyword>
<reference evidence="4 5" key="1">
    <citation type="submission" date="2014-08" db="EMBL/GenBank/DDBJ databases">
        <title>Genome sequences of NCPPB Pectobacterium isolates.</title>
        <authorList>
            <person name="Glover R.H."/>
            <person name="Sapp M."/>
            <person name="Elphinstone J."/>
        </authorList>
    </citation>
    <scope>NUCLEOTIDE SEQUENCE [LARGE SCALE GENOMIC DNA]</scope>
    <source>
        <strain evidence="3 4">NCPPB 2793</strain>
        <strain evidence="2 5">NCPPB 2795</strain>
    </source>
</reference>
<dbReference type="EMBL" id="JQHL01000003">
    <property type="protein sequence ID" value="KFX20525.1"/>
    <property type="molecule type" value="Genomic_DNA"/>
</dbReference>
<gene>
    <name evidence="3" type="ORF">JV35_10525</name>
    <name evidence="2" type="ORF">KP22_08595</name>
</gene>
<dbReference type="RefSeq" id="WP_039303809.1">
    <property type="nucleotide sequence ID" value="NZ_JAODTE010000006.1"/>
</dbReference>
<comment type="caution">
    <text evidence="2">The sequence shown here is derived from an EMBL/GenBank/DDBJ whole genome shotgun (WGS) entry which is preliminary data.</text>
</comment>
<dbReference type="AlphaFoldDB" id="A0A093UCC1"/>
<feature type="transmembrane region" description="Helical" evidence="1">
    <location>
        <begin position="217"/>
        <end position="238"/>
    </location>
</feature>
<dbReference type="eggNOG" id="ENOG502ZC4S">
    <property type="taxonomic scope" value="Bacteria"/>
</dbReference>
<name>A0A093UCC1_9GAMM</name>
<dbReference type="GO" id="GO:0016020">
    <property type="term" value="C:membrane"/>
    <property type="evidence" value="ECO:0007669"/>
    <property type="project" value="InterPro"/>
</dbReference>
<evidence type="ECO:0008006" key="6">
    <source>
        <dbReference type="Google" id="ProtNLM"/>
    </source>
</evidence>
<dbReference type="OrthoDB" id="8557274at2"/>
<dbReference type="Pfam" id="PF05791">
    <property type="entry name" value="Bacillus_HBL"/>
    <property type="match status" value="1"/>
</dbReference>
<dbReference type="Proteomes" id="UP000032874">
    <property type="component" value="Unassembled WGS sequence"/>
</dbReference>
<protein>
    <recommendedName>
        <fullName evidence="6">Non-hemolytic enterotoxin lytic component L1</fullName>
    </recommendedName>
</protein>
<dbReference type="InterPro" id="IPR008414">
    <property type="entry name" value="HBL"/>
</dbReference>
<dbReference type="STRING" id="55207.KP22_08595"/>
<feature type="transmembrane region" description="Helical" evidence="1">
    <location>
        <begin position="188"/>
        <end position="211"/>
    </location>
</feature>
<dbReference type="Proteomes" id="UP000032869">
    <property type="component" value="Unassembled WGS sequence"/>
</dbReference>
<evidence type="ECO:0000313" key="3">
    <source>
        <dbReference type="EMBL" id="KFX20525.1"/>
    </source>
</evidence>
<dbReference type="PANTHER" id="PTHR38443">
    <property type="match status" value="1"/>
</dbReference>
<sequence>MSSNVTTLKNKTQNAFLTLNLITQACHGVLNTTFVPPQPKPSWYDSLSSKLDEAQANASDWINNLAPDITAGVPLAVINYGSDYAAFSQRIQDIANAHPDAVGANDPNVKQVAELISALQEQVTSMLNNADDTAQKLKTWGEKMQKSHDALTSGASDIQSAETDLQNDVAKMNQAIKTLHDIIAAENIALAASIGATFLGLILAVIGILLIPETFGAGATLCGAGGLISLGGSIGWGIMQGKINDNFNEIAQDQKELDSDKQQIVALQGLALASKQAVTYINTATSALSDFRTSWTVFEGELQGVADKLALAESSLAIIVQETFSDAADSEWVLATNFAQQLSSLPVSVPKANMNMDGTIQQAA</sequence>
<evidence type="ECO:0000313" key="2">
    <source>
        <dbReference type="EMBL" id="KFX05908.1"/>
    </source>
</evidence>
<dbReference type="EMBL" id="JQHM01000002">
    <property type="protein sequence ID" value="KFX05908.1"/>
    <property type="molecule type" value="Genomic_DNA"/>
</dbReference>
<dbReference type="InterPro" id="IPR052785">
    <property type="entry name" value="Enterotoxin_cmpnt"/>
</dbReference>
<keyword evidence="4" id="KW-1185">Reference proteome</keyword>
<dbReference type="SUPFAM" id="SSF58100">
    <property type="entry name" value="Bacterial hemolysins"/>
    <property type="match status" value="1"/>
</dbReference>
<evidence type="ECO:0000256" key="1">
    <source>
        <dbReference type="SAM" id="Phobius"/>
    </source>
</evidence>
<keyword evidence="1" id="KW-0472">Membrane</keyword>
<keyword evidence="1" id="KW-1133">Transmembrane helix</keyword>
<dbReference type="PANTHER" id="PTHR38443:SF2">
    <property type="entry name" value="NON-HEMOLYTIC ENTEROTOXIN LYTIC COMPONENT L1"/>
    <property type="match status" value="1"/>
</dbReference>
<organism evidence="2 5">
    <name type="scientific">Pectobacterium betavasculorum</name>
    <dbReference type="NCBI Taxonomy" id="55207"/>
    <lineage>
        <taxon>Bacteria</taxon>
        <taxon>Pseudomonadati</taxon>
        <taxon>Pseudomonadota</taxon>
        <taxon>Gammaproteobacteria</taxon>
        <taxon>Enterobacterales</taxon>
        <taxon>Pectobacteriaceae</taxon>
        <taxon>Pectobacterium</taxon>
    </lineage>
</organism>
<evidence type="ECO:0000313" key="4">
    <source>
        <dbReference type="Proteomes" id="UP000032869"/>
    </source>
</evidence>
<proteinExistence type="predicted"/>